<evidence type="ECO:0000313" key="2">
    <source>
        <dbReference type="EMBL" id="QUI25262.1"/>
    </source>
</evidence>
<keyword evidence="3" id="KW-1185">Reference proteome</keyword>
<feature type="signal peptide" evidence="1">
    <location>
        <begin position="1"/>
        <end position="25"/>
    </location>
</feature>
<accession>A0A8J8MNN5</accession>
<evidence type="ECO:0000256" key="1">
    <source>
        <dbReference type="SAM" id="SignalP"/>
    </source>
</evidence>
<dbReference type="EMBL" id="CP058649">
    <property type="protein sequence ID" value="QUI25262.1"/>
    <property type="molecule type" value="Genomic_DNA"/>
</dbReference>
<name>A0A8J8MNN5_9FIRM</name>
<sequence length="144" mass="15487">MRVSKRLITIALALIIIGAGSTVIAAPVTPSGNVYKEFIVAGCTYESNFYVAPDGFMFYGIGGRYDDMDGVVVRINVHYVNNSGQTTFMTIKTVSDTFTQSLNFSDHLNNYSIGPPAGYTISKIEAKTSITKNGSTTTGSSFID</sequence>
<organism evidence="2 3">
    <name type="scientific">Vallitalea pronyensis</name>
    <dbReference type="NCBI Taxonomy" id="1348613"/>
    <lineage>
        <taxon>Bacteria</taxon>
        <taxon>Bacillati</taxon>
        <taxon>Bacillota</taxon>
        <taxon>Clostridia</taxon>
        <taxon>Lachnospirales</taxon>
        <taxon>Vallitaleaceae</taxon>
        <taxon>Vallitalea</taxon>
    </lineage>
</organism>
<proteinExistence type="predicted"/>
<dbReference type="KEGG" id="vpy:HZI73_24475"/>
<keyword evidence="1" id="KW-0732">Signal</keyword>
<dbReference type="RefSeq" id="WP_212695961.1">
    <property type="nucleotide sequence ID" value="NZ_CP058649.1"/>
</dbReference>
<evidence type="ECO:0008006" key="4">
    <source>
        <dbReference type="Google" id="ProtNLM"/>
    </source>
</evidence>
<evidence type="ECO:0000313" key="3">
    <source>
        <dbReference type="Proteomes" id="UP000683246"/>
    </source>
</evidence>
<dbReference type="AlphaFoldDB" id="A0A8J8MNN5"/>
<dbReference type="Proteomes" id="UP000683246">
    <property type="component" value="Chromosome"/>
</dbReference>
<feature type="chain" id="PRO_5035238734" description="Secreted protein" evidence="1">
    <location>
        <begin position="26"/>
        <end position="144"/>
    </location>
</feature>
<gene>
    <name evidence="2" type="ORF">HZI73_24475</name>
</gene>
<reference evidence="2" key="1">
    <citation type="submission" date="2020-07" db="EMBL/GenBank/DDBJ databases">
        <title>Vallitalea pronyensis genome.</title>
        <authorList>
            <person name="Postec A."/>
        </authorList>
    </citation>
    <scope>NUCLEOTIDE SEQUENCE</scope>
    <source>
        <strain evidence="2">FatNI3</strain>
    </source>
</reference>
<protein>
    <recommendedName>
        <fullName evidence="4">Secreted protein</fullName>
    </recommendedName>
</protein>